<dbReference type="EMBL" id="CM001022">
    <property type="protein sequence ID" value="EFQ23213.1"/>
    <property type="molecule type" value="Genomic_DNA"/>
</dbReference>
<dbReference type="AlphaFoldDB" id="E3CVF7"/>
<evidence type="ECO:0000313" key="2">
    <source>
        <dbReference type="Proteomes" id="UP000005096"/>
    </source>
</evidence>
<accession>E3CVF7</accession>
<dbReference type="STRING" id="584708.Apau_0785"/>
<proteinExistence type="predicted"/>
<name>E3CVF7_9BACT</name>
<dbReference type="RefSeq" id="WP_006300380.1">
    <property type="nucleotide sequence ID" value="NZ_CM001022.1"/>
</dbReference>
<sequence length="389" mass="43902">MAFREEIAHLPVDEHMTLSFILTESSPMVTIHNNDTGKRRSVALSWFLQEGREMHVRTGPRATRTYTVQELDETLSSLVTLAMAHPLVKPLIWQTFRTLTEVLHQPKVITRESEYGMLSEEKRTALWLSWMLAGASVGRLIPCFPAQGQELELLEKHTAGGPWKEGVRVTAQENGVAALQKKGILTSLMRATPQRWYLPLMVASSSAVLGMVEAGNDEEGNFLAHQLWKQRAEVRKPGGTMDRAVIAPAAADLTRRLVAFIRHFYELPLIDCELTVDGHEQLLKENYGRRDRIDLPAGQLGKAEYVITSYTQKDSALGALVYHPKGRTVLKDWVLRYPHQVYPQALDNDSCGSIPDNNVTVLNLLRAVRFQAWMERILRITRNTIPSGF</sequence>
<dbReference type="PaxDb" id="584708-Apau_0785"/>
<dbReference type="Proteomes" id="UP000005096">
    <property type="component" value="Chromosome"/>
</dbReference>
<reference evidence="1 2" key="1">
    <citation type="journal article" date="2010" name="Stand. Genomic Sci.">
        <title>Non-contiguous finished genome sequence of Aminomonas paucivorans type strain (GLU-3).</title>
        <authorList>
            <person name="Pitluck S."/>
            <person name="Yasawong M."/>
            <person name="Held B."/>
            <person name="Lapidus A."/>
            <person name="Nolan M."/>
            <person name="Copeland A."/>
            <person name="Lucas S."/>
            <person name="Del Rio T.G."/>
            <person name="Tice H."/>
            <person name="Cheng J.F."/>
            <person name="Chertkov O."/>
            <person name="Goodwin L."/>
            <person name="Tapia R."/>
            <person name="Han C."/>
            <person name="Liolios K."/>
            <person name="Ivanova N."/>
            <person name="Mavromatis K."/>
            <person name="Ovchinnikova G."/>
            <person name="Pati A."/>
            <person name="Chen A."/>
            <person name="Palaniappan K."/>
            <person name="Land M."/>
            <person name="Hauser L."/>
            <person name="Chang Y.J."/>
            <person name="Jeffries C.D."/>
            <person name="Pukall R."/>
            <person name="Spring S."/>
            <person name="Rohde M."/>
            <person name="Sikorski J."/>
            <person name="Goker M."/>
            <person name="Woyke T."/>
            <person name="Bristow J."/>
            <person name="Eisen J.A."/>
            <person name="Markowitz V."/>
            <person name="Hugenholtz P."/>
            <person name="Kyrpides N.C."/>
            <person name="Klenk H.P."/>
        </authorList>
    </citation>
    <scope>NUCLEOTIDE SEQUENCE [LARGE SCALE GENOMIC DNA]</scope>
    <source>
        <strain evidence="1 2">DSM 12260</strain>
    </source>
</reference>
<keyword evidence="2" id="KW-1185">Reference proteome</keyword>
<evidence type="ECO:0000313" key="1">
    <source>
        <dbReference type="EMBL" id="EFQ23213.1"/>
    </source>
</evidence>
<dbReference type="eggNOG" id="ENOG5030WHM">
    <property type="taxonomic scope" value="Bacteria"/>
</dbReference>
<dbReference type="HOGENOM" id="CLU_709110_0_0_0"/>
<organism evidence="1 2">
    <name type="scientific">Aminomonas paucivorans DSM 12260</name>
    <dbReference type="NCBI Taxonomy" id="584708"/>
    <lineage>
        <taxon>Bacteria</taxon>
        <taxon>Thermotogati</taxon>
        <taxon>Synergistota</taxon>
        <taxon>Synergistia</taxon>
        <taxon>Synergistales</taxon>
        <taxon>Synergistaceae</taxon>
        <taxon>Aminomonas</taxon>
    </lineage>
</organism>
<dbReference type="OrthoDB" id="4438at2"/>
<protein>
    <submittedName>
        <fullName evidence="1">Uncharacterized protein</fullName>
    </submittedName>
</protein>
<gene>
    <name evidence="1" type="ORF">Apau_0785</name>
</gene>